<feature type="transmembrane region" description="Helical" evidence="5">
    <location>
        <begin position="172"/>
        <end position="193"/>
    </location>
</feature>
<evidence type="ECO:0000256" key="4">
    <source>
        <dbReference type="ARBA" id="ARBA00023136"/>
    </source>
</evidence>
<dbReference type="Pfam" id="PF04116">
    <property type="entry name" value="FA_hydroxylase"/>
    <property type="match status" value="1"/>
</dbReference>
<evidence type="ECO:0000259" key="6">
    <source>
        <dbReference type="Pfam" id="PF04116"/>
    </source>
</evidence>
<keyword evidence="2 5" id="KW-0812">Transmembrane</keyword>
<reference evidence="7 9" key="1">
    <citation type="submission" date="2015-10" db="EMBL/GenBank/DDBJ databases">
        <title>The cercosporin biosynthetic gene cluster was horizontally transferred to several fungal lineages and shown to be expanded in Cercospora beticola based on microsynteny with recipient genomes.</title>
        <authorList>
            <person name="De Jonge R."/>
            <person name="Ebert M.K."/>
            <person name="Suttle J.C."/>
            <person name="Jurick Ii W.M."/>
            <person name="Secor G.A."/>
            <person name="Thomma B.P."/>
            <person name="Van De Peer Y."/>
            <person name="Bolton M.D."/>
        </authorList>
    </citation>
    <scope>NUCLEOTIDE SEQUENCE [LARGE SCALE GENOMIC DNA]</scope>
    <source>
        <strain evidence="7 9">09-40</strain>
    </source>
</reference>
<comment type="subcellular location">
    <subcellularLocation>
        <location evidence="1">Membrane</location>
    </subcellularLocation>
</comment>
<dbReference type="GO" id="GO:0008610">
    <property type="term" value="P:lipid biosynthetic process"/>
    <property type="evidence" value="ECO:0007669"/>
    <property type="project" value="InterPro"/>
</dbReference>
<evidence type="ECO:0000256" key="2">
    <source>
        <dbReference type="ARBA" id="ARBA00022692"/>
    </source>
</evidence>
<evidence type="ECO:0000313" key="8">
    <source>
        <dbReference type="EMBL" id="WPB02189.1"/>
    </source>
</evidence>
<name>A0A2G5HLS6_CERBT</name>
<reference evidence="8 10" key="2">
    <citation type="submission" date="2023-09" db="EMBL/GenBank/DDBJ databases">
        <title>Complete-Gapless Cercospora beticola genome.</title>
        <authorList>
            <person name="Wyatt N.A."/>
            <person name="Spanner R.E."/>
            <person name="Bolton M.D."/>
        </authorList>
    </citation>
    <scope>NUCLEOTIDE SEQUENCE [LARGE SCALE GENOMIC DNA]</scope>
    <source>
        <strain evidence="8">Cb09-40</strain>
    </source>
</reference>
<gene>
    <name evidence="7" type="ORF">CB0940_04905</name>
    <name evidence="8" type="ORF">RHO25_006823</name>
</gene>
<dbReference type="GO" id="GO:0016020">
    <property type="term" value="C:membrane"/>
    <property type="evidence" value="ECO:0007669"/>
    <property type="project" value="UniProtKB-SubCell"/>
</dbReference>
<dbReference type="EMBL" id="CP134187">
    <property type="protein sequence ID" value="WPB02189.1"/>
    <property type="molecule type" value="Genomic_DNA"/>
</dbReference>
<dbReference type="PANTHER" id="PTHR11863">
    <property type="entry name" value="STEROL DESATURASE"/>
    <property type="match status" value="1"/>
</dbReference>
<dbReference type="GO" id="GO:0016491">
    <property type="term" value="F:oxidoreductase activity"/>
    <property type="evidence" value="ECO:0007669"/>
    <property type="project" value="InterPro"/>
</dbReference>
<proteinExistence type="predicted"/>
<protein>
    <recommendedName>
        <fullName evidence="6">Fatty acid hydroxylase domain-containing protein</fullName>
    </recommendedName>
</protein>
<dbReference type="GO" id="GO:0005506">
    <property type="term" value="F:iron ion binding"/>
    <property type="evidence" value="ECO:0007669"/>
    <property type="project" value="InterPro"/>
</dbReference>
<keyword evidence="3 5" id="KW-1133">Transmembrane helix</keyword>
<feature type="domain" description="Fatty acid hydroxylase" evidence="6">
    <location>
        <begin position="181"/>
        <end position="328"/>
    </location>
</feature>
<dbReference type="Proteomes" id="UP001302367">
    <property type="component" value="Chromosome 4"/>
</dbReference>
<dbReference type="Proteomes" id="UP000230605">
    <property type="component" value="Chromosome 4"/>
</dbReference>
<evidence type="ECO:0000313" key="10">
    <source>
        <dbReference type="Proteomes" id="UP001302367"/>
    </source>
</evidence>
<dbReference type="OrthoDB" id="6354873at2759"/>
<dbReference type="InterPro" id="IPR050307">
    <property type="entry name" value="Sterol_Desaturase_Related"/>
</dbReference>
<organism evidence="7 9">
    <name type="scientific">Cercospora beticola</name>
    <name type="common">Sugarbeet leaf spot fungus</name>
    <dbReference type="NCBI Taxonomy" id="122368"/>
    <lineage>
        <taxon>Eukaryota</taxon>
        <taxon>Fungi</taxon>
        <taxon>Dikarya</taxon>
        <taxon>Ascomycota</taxon>
        <taxon>Pezizomycotina</taxon>
        <taxon>Dothideomycetes</taxon>
        <taxon>Dothideomycetidae</taxon>
        <taxon>Mycosphaerellales</taxon>
        <taxon>Mycosphaerellaceae</taxon>
        <taxon>Cercospora</taxon>
    </lineage>
</organism>
<dbReference type="AlphaFoldDB" id="A0A2G5HLS6"/>
<dbReference type="EMBL" id="LKMD01000105">
    <property type="protein sequence ID" value="PIA93475.1"/>
    <property type="molecule type" value="Genomic_DNA"/>
</dbReference>
<keyword evidence="10" id="KW-1185">Reference proteome</keyword>
<evidence type="ECO:0000256" key="1">
    <source>
        <dbReference type="ARBA" id="ARBA00004370"/>
    </source>
</evidence>
<evidence type="ECO:0000256" key="5">
    <source>
        <dbReference type="SAM" id="Phobius"/>
    </source>
</evidence>
<keyword evidence="4 5" id="KW-0472">Membrane</keyword>
<evidence type="ECO:0000313" key="9">
    <source>
        <dbReference type="Proteomes" id="UP000230605"/>
    </source>
</evidence>
<accession>A0A2G5HLS6</accession>
<evidence type="ECO:0000313" key="7">
    <source>
        <dbReference type="EMBL" id="PIA93475.1"/>
    </source>
</evidence>
<evidence type="ECO:0000256" key="3">
    <source>
        <dbReference type="ARBA" id="ARBA00022989"/>
    </source>
</evidence>
<dbReference type="InterPro" id="IPR006694">
    <property type="entry name" value="Fatty_acid_hydroxylase"/>
</dbReference>
<sequence length="351" mass="42085">MVVERNPKDSMKSTWRSDPEKKGWSFHHYLYNWLSMNPSDLDRATPVHQKSDKMPYIPEFEAHKWVLPHALWPLALHQLYTWYFSKPLHWIPAFIFYSIAYKINAIHEINMMRNLGHTYGFLDGDKHARDEVPDHGVKKVFRSLSSTSTFRPFMTVFLAYRTASSPWDSLSFIYLPLELGLYGIVLDFFFYWYHRLMHESDFLWKFHRTHHLTKHPNPLLTLYADTEQEIFDIAIIPFLTYVTLKYVFRFPMGFSDWWLCHQYIVFTELFGHSGLRVWTSPPSTNGWLLSYFGMELCTEDHDLHHRQGWKKSRNYGKQTRVWDVVFGTAGDRIEMKEGVVDWNEKVRLPWW</sequence>